<dbReference type="SUPFAM" id="SSF103481">
    <property type="entry name" value="Multidrug resistance efflux transporter EmrE"/>
    <property type="match status" value="2"/>
</dbReference>
<dbReference type="Pfam" id="PF00892">
    <property type="entry name" value="EamA"/>
    <property type="match status" value="2"/>
</dbReference>
<evidence type="ECO:0000313" key="8">
    <source>
        <dbReference type="EMBL" id="SOD12842.1"/>
    </source>
</evidence>
<dbReference type="EMBL" id="OCMT01000001">
    <property type="protein sequence ID" value="SOD12842.1"/>
    <property type="molecule type" value="Genomic_DNA"/>
</dbReference>
<feature type="domain" description="EamA" evidence="7">
    <location>
        <begin position="145"/>
        <end position="278"/>
    </location>
</feature>
<keyword evidence="5 6" id="KW-0472">Membrane</keyword>
<evidence type="ECO:0000256" key="2">
    <source>
        <dbReference type="ARBA" id="ARBA00022475"/>
    </source>
</evidence>
<protein>
    <submittedName>
        <fullName evidence="8">EamA-like transporter family protein</fullName>
    </submittedName>
</protein>
<accession>A0A285ZT78</accession>
<dbReference type="InterPro" id="IPR000620">
    <property type="entry name" value="EamA_dom"/>
</dbReference>
<feature type="transmembrane region" description="Helical" evidence="6">
    <location>
        <begin position="95"/>
        <end position="112"/>
    </location>
</feature>
<dbReference type="AlphaFoldDB" id="A0A285ZT78"/>
<name>A0A285ZT78_9SPHI</name>
<feature type="transmembrane region" description="Helical" evidence="6">
    <location>
        <begin position="69"/>
        <end position="89"/>
    </location>
</feature>
<feature type="domain" description="EamA" evidence="7">
    <location>
        <begin position="8"/>
        <end position="136"/>
    </location>
</feature>
<dbReference type="InterPro" id="IPR037185">
    <property type="entry name" value="EmrE-like"/>
</dbReference>
<feature type="transmembrane region" description="Helical" evidence="6">
    <location>
        <begin position="38"/>
        <end position="57"/>
    </location>
</feature>
<evidence type="ECO:0000256" key="4">
    <source>
        <dbReference type="ARBA" id="ARBA00022989"/>
    </source>
</evidence>
<organism evidence="8 9">
    <name type="scientific">Pedobacter xixiisoli</name>
    <dbReference type="NCBI Taxonomy" id="1476464"/>
    <lineage>
        <taxon>Bacteria</taxon>
        <taxon>Pseudomonadati</taxon>
        <taxon>Bacteroidota</taxon>
        <taxon>Sphingobacteriia</taxon>
        <taxon>Sphingobacteriales</taxon>
        <taxon>Sphingobacteriaceae</taxon>
        <taxon>Pedobacter</taxon>
    </lineage>
</organism>
<sequence length="295" mass="32402">MERKNLLLILLIFGTAFWGISFSVTKLAMGTETPSTFLFYRFLLATLVLSVIFWKHLVKTKLNDIKTGAILAVPLFLGIHLQTLGIKATHASQCAFIAGMTVVIVPLLKLLLYRKAAASKIWIASIIALSGLFIISINGQFKISTGDLYTLAGAFGFAVYLIVVEKQAAIKNLVPTIIPMFATCTVLTFGLALTDEAANWVPTANTFWIGVIYCALFSTAYMYSISNIAQKYISAERVAVIYLFEPVFGALAAYFILSENLSWRLLLGGGMIFLATIISEVNFKGSFKKKHRLVG</sequence>
<dbReference type="OrthoDB" id="9150437at2"/>
<keyword evidence="9" id="KW-1185">Reference proteome</keyword>
<feature type="transmembrane region" description="Helical" evidence="6">
    <location>
        <begin position="121"/>
        <end position="141"/>
    </location>
</feature>
<dbReference type="Proteomes" id="UP000219281">
    <property type="component" value="Unassembled WGS sequence"/>
</dbReference>
<dbReference type="InterPro" id="IPR051258">
    <property type="entry name" value="Diverse_Substrate_Transporter"/>
</dbReference>
<keyword evidence="4 6" id="KW-1133">Transmembrane helix</keyword>
<evidence type="ECO:0000256" key="3">
    <source>
        <dbReference type="ARBA" id="ARBA00022692"/>
    </source>
</evidence>
<keyword evidence="3 6" id="KW-0812">Transmembrane</keyword>
<keyword evidence="2" id="KW-1003">Cell membrane</keyword>
<feature type="transmembrane region" description="Helical" evidence="6">
    <location>
        <begin position="147"/>
        <end position="164"/>
    </location>
</feature>
<comment type="subcellular location">
    <subcellularLocation>
        <location evidence="1">Cell membrane</location>
        <topology evidence="1">Multi-pass membrane protein</topology>
    </subcellularLocation>
</comment>
<reference evidence="9" key="1">
    <citation type="submission" date="2017-09" db="EMBL/GenBank/DDBJ databases">
        <authorList>
            <person name="Varghese N."/>
            <person name="Submissions S."/>
        </authorList>
    </citation>
    <scope>NUCLEOTIDE SEQUENCE [LARGE SCALE GENOMIC DNA]</scope>
    <source>
        <strain evidence="9">CGMCC 1.12803</strain>
    </source>
</reference>
<proteinExistence type="predicted"/>
<dbReference type="PANTHER" id="PTHR42920:SF5">
    <property type="entry name" value="EAMA DOMAIN-CONTAINING PROTEIN"/>
    <property type="match status" value="1"/>
</dbReference>
<feature type="transmembrane region" description="Helical" evidence="6">
    <location>
        <begin position="176"/>
        <end position="194"/>
    </location>
</feature>
<evidence type="ECO:0000256" key="5">
    <source>
        <dbReference type="ARBA" id="ARBA00023136"/>
    </source>
</evidence>
<feature type="transmembrane region" description="Helical" evidence="6">
    <location>
        <begin position="206"/>
        <end position="226"/>
    </location>
</feature>
<evidence type="ECO:0000256" key="1">
    <source>
        <dbReference type="ARBA" id="ARBA00004651"/>
    </source>
</evidence>
<feature type="transmembrane region" description="Helical" evidence="6">
    <location>
        <begin position="238"/>
        <end position="257"/>
    </location>
</feature>
<evidence type="ECO:0000256" key="6">
    <source>
        <dbReference type="SAM" id="Phobius"/>
    </source>
</evidence>
<dbReference type="GO" id="GO:0005886">
    <property type="term" value="C:plasma membrane"/>
    <property type="evidence" value="ECO:0007669"/>
    <property type="project" value="UniProtKB-SubCell"/>
</dbReference>
<dbReference type="RefSeq" id="WP_097129081.1">
    <property type="nucleotide sequence ID" value="NZ_OCMT01000001.1"/>
</dbReference>
<evidence type="ECO:0000259" key="7">
    <source>
        <dbReference type="Pfam" id="PF00892"/>
    </source>
</evidence>
<evidence type="ECO:0000313" key="9">
    <source>
        <dbReference type="Proteomes" id="UP000219281"/>
    </source>
</evidence>
<gene>
    <name evidence="8" type="ORF">SAMN06297358_0877</name>
</gene>
<feature type="transmembrane region" description="Helical" evidence="6">
    <location>
        <begin position="263"/>
        <end position="283"/>
    </location>
</feature>
<dbReference type="PANTHER" id="PTHR42920">
    <property type="entry name" value="OS03G0707200 PROTEIN-RELATED"/>
    <property type="match status" value="1"/>
</dbReference>